<protein>
    <recommendedName>
        <fullName evidence="3">CBS domain-containing protein</fullName>
    </recommendedName>
</protein>
<keyword evidence="2" id="KW-1185">Reference proteome</keyword>
<comment type="caution">
    <text evidence="1">The sequence shown here is derived from an EMBL/GenBank/DDBJ whole genome shotgun (WGS) entry which is preliminary data.</text>
</comment>
<reference evidence="2" key="1">
    <citation type="journal article" date="2019" name="Int. J. Syst. Evol. Microbiol.">
        <title>The Global Catalogue of Microorganisms (GCM) 10K type strain sequencing project: providing services to taxonomists for standard genome sequencing and annotation.</title>
        <authorList>
            <consortium name="The Broad Institute Genomics Platform"/>
            <consortium name="The Broad Institute Genome Sequencing Center for Infectious Disease"/>
            <person name="Wu L."/>
            <person name="Ma J."/>
        </authorList>
    </citation>
    <scope>NUCLEOTIDE SEQUENCE [LARGE SCALE GENOMIC DNA]</scope>
    <source>
        <strain evidence="2">NBRC 102520</strain>
    </source>
</reference>
<gene>
    <name evidence="1" type="ORF">GCM10007857_85760</name>
</gene>
<evidence type="ECO:0000313" key="2">
    <source>
        <dbReference type="Proteomes" id="UP001156905"/>
    </source>
</evidence>
<sequence>MTHERNPYEKEFEELMDELDPLVPVVLKGYLLIERILDNLISSICFHLDHIWNGRFTFAQKVNLARAFAFNRDNHPVWTLVLALNALRNEIAHNRLSERTQKKMDQVRRLWLAEVDEYVRMIDAEDTDPLMVIHAVADDIRCDLDKGTAR</sequence>
<evidence type="ECO:0000313" key="1">
    <source>
        <dbReference type="EMBL" id="GLR91858.1"/>
    </source>
</evidence>
<proteinExistence type="predicted"/>
<dbReference type="Proteomes" id="UP001156905">
    <property type="component" value="Unassembled WGS sequence"/>
</dbReference>
<name>A0ABQ6BCP9_9BRAD</name>
<dbReference type="RefSeq" id="WP_284275562.1">
    <property type="nucleotide sequence ID" value="NZ_BSOW01000056.1"/>
</dbReference>
<accession>A0ABQ6BCP9</accession>
<organism evidence="1 2">
    <name type="scientific">Bradyrhizobium iriomotense</name>
    <dbReference type="NCBI Taxonomy" id="441950"/>
    <lineage>
        <taxon>Bacteria</taxon>
        <taxon>Pseudomonadati</taxon>
        <taxon>Pseudomonadota</taxon>
        <taxon>Alphaproteobacteria</taxon>
        <taxon>Hyphomicrobiales</taxon>
        <taxon>Nitrobacteraceae</taxon>
        <taxon>Bradyrhizobium</taxon>
    </lineage>
</organism>
<dbReference type="EMBL" id="BSOW01000056">
    <property type="protein sequence ID" value="GLR91858.1"/>
    <property type="molecule type" value="Genomic_DNA"/>
</dbReference>
<evidence type="ECO:0008006" key="3">
    <source>
        <dbReference type="Google" id="ProtNLM"/>
    </source>
</evidence>